<dbReference type="AlphaFoldDB" id="A0A0C2N8H3"/>
<gene>
    <name evidence="1" type="ORF">RF11_11465</name>
</gene>
<comment type="caution">
    <text evidence="1">The sequence shown here is derived from an EMBL/GenBank/DDBJ whole genome shotgun (WGS) entry which is preliminary data.</text>
</comment>
<keyword evidence="2" id="KW-1185">Reference proteome</keyword>
<sequence>MIKYRFCQHFSAKLFNTKEIIFLLSRHIVEQLKSYTLKLSVDFSYVIIQSKRNFLNSEDIPNTSEKLREFSRMFRCLDNYYICSMKLSSVNQTLLALRNNN</sequence>
<protein>
    <submittedName>
        <fullName evidence="1">Uncharacterized protein</fullName>
    </submittedName>
</protein>
<name>A0A0C2N8H3_THEKT</name>
<dbReference type="EMBL" id="JWZT01002152">
    <property type="protein sequence ID" value="KII70212.1"/>
    <property type="molecule type" value="Genomic_DNA"/>
</dbReference>
<evidence type="ECO:0000313" key="2">
    <source>
        <dbReference type="Proteomes" id="UP000031668"/>
    </source>
</evidence>
<organism evidence="1 2">
    <name type="scientific">Thelohanellus kitauei</name>
    <name type="common">Myxosporean</name>
    <dbReference type="NCBI Taxonomy" id="669202"/>
    <lineage>
        <taxon>Eukaryota</taxon>
        <taxon>Metazoa</taxon>
        <taxon>Cnidaria</taxon>
        <taxon>Myxozoa</taxon>
        <taxon>Myxosporea</taxon>
        <taxon>Bivalvulida</taxon>
        <taxon>Platysporina</taxon>
        <taxon>Myxobolidae</taxon>
        <taxon>Thelohanellus</taxon>
    </lineage>
</organism>
<dbReference type="Proteomes" id="UP000031668">
    <property type="component" value="Unassembled WGS sequence"/>
</dbReference>
<proteinExistence type="predicted"/>
<reference evidence="1 2" key="1">
    <citation type="journal article" date="2014" name="Genome Biol. Evol.">
        <title>The genome of the myxosporean Thelohanellus kitauei shows adaptations to nutrient acquisition within its fish host.</title>
        <authorList>
            <person name="Yang Y."/>
            <person name="Xiong J."/>
            <person name="Zhou Z."/>
            <person name="Huo F."/>
            <person name="Miao W."/>
            <person name="Ran C."/>
            <person name="Liu Y."/>
            <person name="Zhang J."/>
            <person name="Feng J."/>
            <person name="Wang M."/>
            <person name="Wang M."/>
            <person name="Wang L."/>
            <person name="Yao B."/>
        </authorList>
    </citation>
    <scope>NUCLEOTIDE SEQUENCE [LARGE SCALE GENOMIC DNA]</scope>
    <source>
        <strain evidence="1">Wuqing</strain>
    </source>
</reference>
<accession>A0A0C2N8H3</accession>
<evidence type="ECO:0000313" key="1">
    <source>
        <dbReference type="EMBL" id="KII70212.1"/>
    </source>
</evidence>